<evidence type="ECO:0000313" key="2">
    <source>
        <dbReference type="EMBL" id="KAJ8905467.1"/>
    </source>
</evidence>
<dbReference type="Pfam" id="PF04784">
    <property type="entry name" value="DUF547"/>
    <property type="match status" value="1"/>
</dbReference>
<comment type="caution">
    <text evidence="2">The sequence shown here is derived from an EMBL/GenBank/DDBJ whole genome shotgun (WGS) entry which is preliminary data.</text>
</comment>
<protein>
    <recommendedName>
        <fullName evidence="1">DUF547 domain-containing protein</fullName>
    </recommendedName>
</protein>
<gene>
    <name evidence="2" type="ORF">NDN08_001974</name>
</gene>
<dbReference type="Proteomes" id="UP001157974">
    <property type="component" value="Unassembled WGS sequence"/>
</dbReference>
<name>A0AAV8UWP1_9RHOD</name>
<evidence type="ECO:0000313" key="3">
    <source>
        <dbReference type="Proteomes" id="UP001157974"/>
    </source>
</evidence>
<evidence type="ECO:0000259" key="1">
    <source>
        <dbReference type="Pfam" id="PF04784"/>
    </source>
</evidence>
<reference evidence="2 3" key="1">
    <citation type="journal article" date="2023" name="Nat. Commun.">
        <title>Origin of minicircular mitochondrial genomes in red algae.</title>
        <authorList>
            <person name="Lee Y."/>
            <person name="Cho C.H."/>
            <person name="Lee Y.M."/>
            <person name="Park S.I."/>
            <person name="Yang J.H."/>
            <person name="West J.A."/>
            <person name="Bhattacharya D."/>
            <person name="Yoon H.S."/>
        </authorList>
    </citation>
    <scope>NUCLEOTIDE SEQUENCE [LARGE SCALE GENOMIC DNA]</scope>
    <source>
        <strain evidence="2 3">CCMP1338</strain>
        <tissue evidence="2">Whole cell</tissue>
    </source>
</reference>
<dbReference type="EMBL" id="JAMWBK010000004">
    <property type="protein sequence ID" value="KAJ8905467.1"/>
    <property type="molecule type" value="Genomic_DNA"/>
</dbReference>
<keyword evidence="3" id="KW-1185">Reference proteome</keyword>
<dbReference type="PANTHER" id="PTHR46361">
    <property type="entry name" value="ELECTRON CARRIER/ PROTEIN DISULFIDE OXIDOREDUCTASE"/>
    <property type="match status" value="1"/>
</dbReference>
<proteinExistence type="predicted"/>
<dbReference type="AlphaFoldDB" id="A0AAV8UWP1"/>
<feature type="domain" description="DUF547" evidence="1">
    <location>
        <begin position="151"/>
        <end position="269"/>
    </location>
</feature>
<organism evidence="2 3">
    <name type="scientific">Rhodosorus marinus</name>
    <dbReference type="NCBI Taxonomy" id="101924"/>
    <lineage>
        <taxon>Eukaryota</taxon>
        <taxon>Rhodophyta</taxon>
        <taxon>Stylonematophyceae</taxon>
        <taxon>Stylonematales</taxon>
        <taxon>Stylonemataceae</taxon>
        <taxon>Rhodosorus</taxon>
    </lineage>
</organism>
<dbReference type="InterPro" id="IPR006869">
    <property type="entry name" value="DUF547"/>
</dbReference>
<sequence length="371" mass="42376">MLDERIIRSVDALVRPESSLKYVSSGSSIIAELVRAKVAENESDAREIAGILVELKALTGDSTHFVESASYKIPGKAKNAALNSWFESYPGQVRDATNFTQEFNRSVVPVMKAVLYTGGFNVHYDKLRSVPEWWKVLGLLAELGDVHDIGSLEDQPKRAFFFNLLNVMIFHSRTIYKAPDGLRSRGQYFSRIIYTIAGRSYNYMDLEHGALRRKFVGNQNPETLSLMVKTVDPRMHFALNCGAQSCPNIRPYTAEGLEEELEVATREYLQKFTTVRPEKCEIKLPRLLKWFQPDFESVVEINPENGLPKHVHLALSYLSNGQQLDAAKCICMGKRLRVKYRKYDWGDNSIPDSRKEISLMYAYDFSFYLSR</sequence>
<dbReference type="PANTHER" id="PTHR46361:SF3">
    <property type="entry name" value="ELECTRON CARRIER_ PROTEIN DISULFIDE OXIDOREDUCTASE"/>
    <property type="match status" value="1"/>
</dbReference>
<accession>A0AAV8UWP1</accession>